<evidence type="ECO:0000313" key="2">
    <source>
        <dbReference type="EMBL" id="KAJ8894523.1"/>
    </source>
</evidence>
<dbReference type="EMBL" id="JARBHB010000002">
    <property type="protein sequence ID" value="KAJ8894523.1"/>
    <property type="molecule type" value="Genomic_DNA"/>
</dbReference>
<feature type="region of interest" description="Disordered" evidence="1">
    <location>
        <begin position="543"/>
        <end position="563"/>
    </location>
</feature>
<dbReference type="Proteomes" id="UP001159363">
    <property type="component" value="Chromosome 2"/>
</dbReference>
<evidence type="ECO:0000256" key="1">
    <source>
        <dbReference type="SAM" id="MobiDB-lite"/>
    </source>
</evidence>
<feature type="region of interest" description="Disordered" evidence="1">
    <location>
        <begin position="1"/>
        <end position="47"/>
    </location>
</feature>
<gene>
    <name evidence="2" type="ORF">PR048_007180</name>
</gene>
<comment type="caution">
    <text evidence="2">The sequence shown here is derived from an EMBL/GenBank/DDBJ whole genome shotgun (WGS) entry which is preliminary data.</text>
</comment>
<evidence type="ECO:0008006" key="4">
    <source>
        <dbReference type="Google" id="ProtNLM"/>
    </source>
</evidence>
<feature type="compositionally biased region" description="Basic and acidic residues" evidence="1">
    <location>
        <begin position="1"/>
        <end position="32"/>
    </location>
</feature>
<sequence length="563" mass="63291">MQECVIHEREEKGGGREGGMEGERKRERESRGRGSPVATSLASHQGEQGSIRVTPDFRMWESCRTMAVGRRGFFFGDLPFPPSLHSGSCSIPTSIILIGSQDLAASSPIVQSAVALFTAVMLAVADFSSRWSLPALLVALNTDRQEMSYESAKCTAVNGRLYGAGQVAASRFDTNNAGLPIPTRHQSIRVEDFITFRSARLPGYGRITLTKIPKASSATYTHGEGPNASVTVSGFGMFNDPTCNALPKFQYCSRAALLEWLERSSPNKANCVPAPVQGHSRNSACAEHARTMLSSGGRVTRNLTFPLSLHSGPLLHIRLIPPINGSRNHLKWTQNFPNTKWRNVRDSYVRYPRSTRTKIPDECFVSTATSCSFPLVPERHSCWPDRQDWCRIRHILTGPVTVVYCRKTRIGCTKGPLVYAVNQSDVDIGHCWKHSNDGTEIALADRREIHISERPLLTYRRWQLALAFGTQLELARGLLTFYKYRKLRQKAKSKYRNRIRLERASQKRSSDTHKTPYDRVKRCRECKINTKASERVNVDVFTQNKRPRPQHSHAPFFNACDKK</sequence>
<organism evidence="2 3">
    <name type="scientific">Dryococelus australis</name>
    <dbReference type="NCBI Taxonomy" id="614101"/>
    <lineage>
        <taxon>Eukaryota</taxon>
        <taxon>Metazoa</taxon>
        <taxon>Ecdysozoa</taxon>
        <taxon>Arthropoda</taxon>
        <taxon>Hexapoda</taxon>
        <taxon>Insecta</taxon>
        <taxon>Pterygota</taxon>
        <taxon>Neoptera</taxon>
        <taxon>Polyneoptera</taxon>
        <taxon>Phasmatodea</taxon>
        <taxon>Verophasmatodea</taxon>
        <taxon>Anareolatae</taxon>
        <taxon>Phasmatidae</taxon>
        <taxon>Eurycanthinae</taxon>
        <taxon>Dryococelus</taxon>
    </lineage>
</organism>
<reference evidence="2 3" key="1">
    <citation type="submission" date="2023-02" db="EMBL/GenBank/DDBJ databases">
        <title>LHISI_Scaffold_Assembly.</title>
        <authorList>
            <person name="Stuart O.P."/>
            <person name="Cleave R."/>
            <person name="Magrath M.J.L."/>
            <person name="Mikheyev A.S."/>
        </authorList>
    </citation>
    <scope>NUCLEOTIDE SEQUENCE [LARGE SCALE GENOMIC DNA]</scope>
    <source>
        <strain evidence="2">Daus_M_001</strain>
        <tissue evidence="2">Leg muscle</tissue>
    </source>
</reference>
<feature type="compositionally biased region" description="Polar residues" evidence="1">
    <location>
        <begin position="37"/>
        <end position="47"/>
    </location>
</feature>
<keyword evidence="3" id="KW-1185">Reference proteome</keyword>
<accession>A0ABQ9ICY6</accession>
<name>A0ABQ9ICY6_9NEOP</name>
<protein>
    <recommendedName>
        <fullName evidence="4">Peptidase S1 domain-containing protein</fullName>
    </recommendedName>
</protein>
<evidence type="ECO:0000313" key="3">
    <source>
        <dbReference type="Proteomes" id="UP001159363"/>
    </source>
</evidence>
<proteinExistence type="predicted"/>